<dbReference type="AlphaFoldDB" id="A0A7X0DFF6"/>
<sequence length="118" mass="13691">MRPAPSEQSRQQNEHLRVSVGQWLRDRRTSLGLSQRELADLAGFEYYTFISQLETGRGRVPAERYESYAKALQVDSREFAMRMLQAYENSTYKLLFPSEAMSDLERRLRALEAQVGKA</sequence>
<dbReference type="EMBL" id="JACHEJ010000018">
    <property type="protein sequence ID" value="MBB6182076.1"/>
    <property type="molecule type" value="Genomic_DNA"/>
</dbReference>
<feature type="domain" description="HTH cro/C1-type" evidence="1">
    <location>
        <begin position="24"/>
        <end position="79"/>
    </location>
</feature>
<dbReference type="CDD" id="cd00093">
    <property type="entry name" value="HTH_XRE"/>
    <property type="match status" value="1"/>
</dbReference>
<dbReference type="InterPro" id="IPR001387">
    <property type="entry name" value="Cro/C1-type_HTH"/>
</dbReference>
<dbReference type="Proteomes" id="UP000535501">
    <property type="component" value="Unassembled WGS sequence"/>
</dbReference>
<dbReference type="InterPro" id="IPR010982">
    <property type="entry name" value="Lambda_DNA-bd_dom_sf"/>
</dbReference>
<protein>
    <submittedName>
        <fullName evidence="2">Transcriptional regulator with XRE-family HTH domain</fullName>
    </submittedName>
</protein>
<dbReference type="GO" id="GO:0003677">
    <property type="term" value="F:DNA binding"/>
    <property type="evidence" value="ECO:0007669"/>
    <property type="project" value="InterPro"/>
</dbReference>
<dbReference type="SUPFAM" id="SSF47413">
    <property type="entry name" value="lambda repressor-like DNA-binding domains"/>
    <property type="match status" value="1"/>
</dbReference>
<reference evidence="2 3" key="1">
    <citation type="submission" date="2020-08" db="EMBL/GenBank/DDBJ databases">
        <title>Genomic Encyclopedia of Type Strains, Phase IV (KMG-IV): sequencing the most valuable type-strain genomes for metagenomic binning, comparative biology and taxonomic classification.</title>
        <authorList>
            <person name="Goeker M."/>
        </authorList>
    </citation>
    <scope>NUCLEOTIDE SEQUENCE [LARGE SCALE GENOMIC DNA]</scope>
    <source>
        <strain evidence="2 3">DSM 102134</strain>
    </source>
</reference>
<dbReference type="SMART" id="SM00530">
    <property type="entry name" value="HTH_XRE"/>
    <property type="match status" value="1"/>
</dbReference>
<organism evidence="2 3">
    <name type="scientific">Pseudorhizobium flavum</name>
    <dbReference type="NCBI Taxonomy" id="1335061"/>
    <lineage>
        <taxon>Bacteria</taxon>
        <taxon>Pseudomonadati</taxon>
        <taxon>Pseudomonadota</taxon>
        <taxon>Alphaproteobacteria</taxon>
        <taxon>Hyphomicrobiales</taxon>
        <taxon>Rhizobiaceae</taxon>
        <taxon>Rhizobium/Agrobacterium group</taxon>
        <taxon>Pseudorhizobium</taxon>
    </lineage>
</organism>
<keyword evidence="3" id="KW-1185">Reference proteome</keyword>
<dbReference type="Pfam" id="PF01381">
    <property type="entry name" value="HTH_3"/>
    <property type="match status" value="1"/>
</dbReference>
<gene>
    <name evidence="2" type="ORF">HNQ75_004065</name>
</gene>
<evidence type="ECO:0000313" key="3">
    <source>
        <dbReference type="Proteomes" id="UP000535501"/>
    </source>
</evidence>
<comment type="caution">
    <text evidence="2">The sequence shown here is derived from an EMBL/GenBank/DDBJ whole genome shotgun (WGS) entry which is preliminary data.</text>
</comment>
<dbReference type="PROSITE" id="PS50943">
    <property type="entry name" value="HTH_CROC1"/>
    <property type="match status" value="1"/>
</dbReference>
<name>A0A7X0DFF6_9HYPH</name>
<evidence type="ECO:0000259" key="1">
    <source>
        <dbReference type="PROSITE" id="PS50943"/>
    </source>
</evidence>
<dbReference type="Gene3D" id="1.10.260.40">
    <property type="entry name" value="lambda repressor-like DNA-binding domains"/>
    <property type="match status" value="1"/>
</dbReference>
<accession>A0A7X0DFF6</accession>
<dbReference type="RefSeq" id="WP_077549161.1">
    <property type="nucleotide sequence ID" value="NZ_JACHEJ010000018.1"/>
</dbReference>
<evidence type="ECO:0000313" key="2">
    <source>
        <dbReference type="EMBL" id="MBB6182076.1"/>
    </source>
</evidence>
<proteinExistence type="predicted"/>